<evidence type="ECO:0000256" key="1">
    <source>
        <dbReference type="ARBA" id="ARBA00001974"/>
    </source>
</evidence>
<evidence type="ECO:0008006" key="22">
    <source>
        <dbReference type="Google" id="ProtNLM"/>
    </source>
</evidence>
<evidence type="ECO:0000256" key="13">
    <source>
        <dbReference type="ARBA" id="ARBA00023157"/>
    </source>
</evidence>
<evidence type="ECO:0000256" key="18">
    <source>
        <dbReference type="PIRSR" id="PIRSR017205-3"/>
    </source>
</evidence>
<dbReference type="HOGENOM" id="CLU_023061_1_0_1"/>
<feature type="binding site" evidence="17">
    <location>
        <position position="203"/>
    </location>
    <ligand>
        <name>FAD</name>
        <dbReference type="ChEBI" id="CHEBI:57692"/>
    </ligand>
</feature>
<comment type="subunit">
    <text evidence="4">May function both as a monomer and a homodimer.</text>
</comment>
<keyword evidence="13 18" id="KW-1015">Disulfide bond</keyword>
<evidence type="ECO:0000256" key="9">
    <source>
        <dbReference type="ARBA" id="ARBA00022827"/>
    </source>
</evidence>
<dbReference type="InParanoid" id="G0VAX5"/>
<dbReference type="Pfam" id="PF04137">
    <property type="entry name" value="ERO1"/>
    <property type="match status" value="1"/>
</dbReference>
<dbReference type="InterPro" id="IPR037192">
    <property type="entry name" value="ERO1-like_sf"/>
</dbReference>
<comment type="cofactor">
    <cofactor evidence="1 17">
        <name>FAD</name>
        <dbReference type="ChEBI" id="CHEBI:57692"/>
    </cofactor>
</comment>
<evidence type="ECO:0000256" key="11">
    <source>
        <dbReference type="ARBA" id="ARBA00023002"/>
    </source>
</evidence>
<protein>
    <recommendedName>
        <fullName evidence="22">Endoplasmic oxidoreductin</fullName>
    </recommendedName>
</protein>
<keyword evidence="21" id="KW-1185">Reference proteome</keyword>
<dbReference type="KEGG" id="ncs:NCAS_0B00130"/>
<dbReference type="AlphaFoldDB" id="G0VAX5"/>
<evidence type="ECO:0000256" key="7">
    <source>
        <dbReference type="ARBA" id="ARBA00022729"/>
    </source>
</evidence>
<evidence type="ECO:0000256" key="8">
    <source>
        <dbReference type="ARBA" id="ARBA00022824"/>
    </source>
</evidence>
<feature type="active site" evidence="16">
    <location>
        <position position="355"/>
    </location>
</feature>
<keyword evidence="5" id="KW-0813">Transport</keyword>
<comment type="similarity">
    <text evidence="3">Belongs to the EROs family.</text>
</comment>
<evidence type="ECO:0000256" key="2">
    <source>
        <dbReference type="ARBA" id="ARBA00004367"/>
    </source>
</evidence>
<name>G0VAX5_NAUCA</name>
<reference key="2">
    <citation type="submission" date="2011-08" db="EMBL/GenBank/DDBJ databases">
        <title>Genome sequence of Naumovozyma castellii.</title>
        <authorList>
            <person name="Gordon J.L."/>
            <person name="Armisen D."/>
            <person name="Proux-Wera E."/>
            <person name="OhEigeartaigh S.S."/>
            <person name="Byrne K.P."/>
            <person name="Wolfe K.H."/>
        </authorList>
    </citation>
    <scope>NUCLEOTIDE SEQUENCE</scope>
    <source>
        <strain>Type strain:CBS 4309</strain>
    </source>
</reference>
<evidence type="ECO:0000256" key="6">
    <source>
        <dbReference type="ARBA" id="ARBA00022630"/>
    </source>
</evidence>
<feature type="binding site" evidence="17">
    <location>
        <position position="263"/>
    </location>
    <ligand>
        <name>FAD</name>
        <dbReference type="ChEBI" id="CHEBI:57692"/>
    </ligand>
</feature>
<keyword evidence="8" id="KW-0256">Endoplasmic reticulum</keyword>
<proteinExistence type="inferred from homology"/>
<evidence type="ECO:0000256" key="14">
    <source>
        <dbReference type="ARBA" id="ARBA00023180"/>
    </source>
</evidence>
<feature type="signal peptide" evidence="19">
    <location>
        <begin position="1"/>
        <end position="22"/>
    </location>
</feature>
<dbReference type="EMBL" id="HE576753">
    <property type="protein sequence ID" value="CCC68097.1"/>
    <property type="molecule type" value="Genomic_DNA"/>
</dbReference>
<dbReference type="GO" id="GO:0015035">
    <property type="term" value="F:protein-disulfide reductase activity"/>
    <property type="evidence" value="ECO:0007669"/>
    <property type="project" value="InterPro"/>
</dbReference>
<dbReference type="OrthoDB" id="269384at2759"/>
<evidence type="ECO:0000256" key="5">
    <source>
        <dbReference type="ARBA" id="ARBA00022448"/>
    </source>
</evidence>
<keyword evidence="6" id="KW-0285">Flavoprotein</keyword>
<evidence type="ECO:0000256" key="17">
    <source>
        <dbReference type="PIRSR" id="PIRSR017205-2"/>
    </source>
</evidence>
<keyword evidence="10" id="KW-0249">Electron transport</keyword>
<dbReference type="PIRSF" id="PIRSF017205">
    <property type="entry name" value="ERO1"/>
    <property type="match status" value="1"/>
</dbReference>
<dbReference type="PANTHER" id="PTHR12613:SF0">
    <property type="entry name" value="ERO1-LIKE PROTEIN"/>
    <property type="match status" value="1"/>
</dbReference>
<dbReference type="InterPro" id="IPR007266">
    <property type="entry name" value="Ero1"/>
</dbReference>
<dbReference type="OMA" id="NENCFTR"/>
<dbReference type="RefSeq" id="XP_003674475.1">
    <property type="nucleotide sequence ID" value="XM_003674427.1"/>
</dbReference>
<organism evidence="20 21">
    <name type="scientific">Naumovozyma castellii</name>
    <name type="common">Yeast</name>
    <name type="synonym">Saccharomyces castellii</name>
    <dbReference type="NCBI Taxonomy" id="27288"/>
    <lineage>
        <taxon>Eukaryota</taxon>
        <taxon>Fungi</taxon>
        <taxon>Dikarya</taxon>
        <taxon>Ascomycota</taxon>
        <taxon>Saccharomycotina</taxon>
        <taxon>Saccharomycetes</taxon>
        <taxon>Saccharomycetales</taxon>
        <taxon>Saccharomycetaceae</taxon>
        <taxon>Naumovozyma</taxon>
    </lineage>
</organism>
<feature type="binding site" evidence="17">
    <location>
        <position position="190"/>
    </location>
    <ligand>
        <name>FAD</name>
        <dbReference type="ChEBI" id="CHEBI:57692"/>
    </ligand>
</feature>
<evidence type="ECO:0000313" key="20">
    <source>
        <dbReference type="EMBL" id="CCC68097.1"/>
    </source>
</evidence>
<feature type="active site" evidence="16">
    <location>
        <position position="358"/>
    </location>
</feature>
<dbReference type="FunCoup" id="G0VAX5">
    <property type="interactions" value="869"/>
</dbReference>
<reference evidence="20 21" key="1">
    <citation type="journal article" date="2011" name="Proc. Natl. Acad. Sci. U.S.A.">
        <title>Evolutionary erosion of yeast sex chromosomes by mating-type switching accidents.</title>
        <authorList>
            <person name="Gordon J.L."/>
            <person name="Armisen D."/>
            <person name="Proux-Wera E."/>
            <person name="Oheigeartaigh S.S."/>
            <person name="Byrne K.P."/>
            <person name="Wolfe K.H."/>
        </authorList>
    </citation>
    <scope>NUCLEOTIDE SEQUENCE [LARGE SCALE GENOMIC DNA]</scope>
    <source>
        <strain evidence="21">ATCC 76901 / BCRC 22586 / CBS 4309 / NBRC 1992 / NRRL Y-12630</strain>
    </source>
</reference>
<feature type="binding site" evidence="17">
    <location>
        <position position="231"/>
    </location>
    <ligand>
        <name>FAD</name>
        <dbReference type="ChEBI" id="CHEBI:57692"/>
    </ligand>
</feature>
<evidence type="ECO:0000256" key="4">
    <source>
        <dbReference type="ARBA" id="ARBA00011802"/>
    </source>
</evidence>
<dbReference type="eggNOG" id="KOG2608">
    <property type="taxonomic scope" value="Eukaryota"/>
</dbReference>
<evidence type="ECO:0000256" key="12">
    <source>
        <dbReference type="ARBA" id="ARBA00023136"/>
    </source>
</evidence>
<accession>G0VAX5</accession>
<keyword evidence="15" id="KW-0676">Redox-active center</keyword>
<keyword evidence="7 19" id="KW-0732">Signal</keyword>
<evidence type="ECO:0000313" key="21">
    <source>
        <dbReference type="Proteomes" id="UP000001640"/>
    </source>
</evidence>
<feature type="binding site" evidence="17">
    <location>
        <position position="192"/>
    </location>
    <ligand>
        <name>FAD</name>
        <dbReference type="ChEBI" id="CHEBI:57692"/>
    </ligand>
</feature>
<gene>
    <name evidence="20" type="primary">NCAS0B00130</name>
    <name evidence="20" type="ordered locus">NCAS_0B00130</name>
</gene>
<keyword evidence="11" id="KW-0560">Oxidoreductase</keyword>
<keyword evidence="9 17" id="KW-0274">FAD</keyword>
<comment type="subcellular location">
    <subcellularLocation>
        <location evidence="2">Endoplasmic reticulum membrane</location>
        <topology evidence="2">Peripheral membrane protein</topology>
        <orientation evidence="2">Lumenal side</orientation>
    </subcellularLocation>
</comment>
<feature type="disulfide bond" evidence="18">
    <location>
        <begin position="143"/>
        <end position="169"/>
    </location>
</feature>
<keyword evidence="12" id="KW-0472">Membrane</keyword>
<evidence type="ECO:0000256" key="3">
    <source>
        <dbReference type="ARBA" id="ARBA00008277"/>
    </source>
</evidence>
<sequence length="564" mass="65542">MKLLTSIKGFIATSLLVDSVLSDLNVSNNDTEISDDTPFCKLEKESAVSTSCDVTFKEINQINSNIREDLQTLVNTDFFKYFKLDLYKECPFWDDSNRLCTDGSCSIDIVEDWSQLPEYWQPKALGGLHDPETDILEGTDDECSFLDQLCQGRDQTHPAQPPKFDFDYCDVNEFESKESVLVDLTKNPERFTGYGGQEARNIWQYIYGENCFSTTTEGKCLAKDAFYRLVSGLHASIGVHISNEMLDTKTGKWGPNLDFFMARVGNFPDRITNIYFNYAVVAKALWKIRPYLTHLDFCNEYDNNVKSKIVSITSQLDRNIFHEDLLFKDDLTYKLKDEFRTRFKNVTRIMDCVDCDTCRLWGKVQTTGYATSLKILFELEDADEETQQYIVDKLTKYELIALLNTFDRLSQAIEAINNFEKMYNDKLNIEDNKATNKTSIFSSNNFFKLLEMAKNTINNNLTKRNHEVKEEQVSHKFSDLKMPKKKIVKKAVNDENKWTKAWHTEIGNVMEALRFIYRSYLDLPKNIWTIALSNMNKFWNKFIGVANYLREEEENPTVYKLNIQ</sequence>
<dbReference type="Proteomes" id="UP000001640">
    <property type="component" value="Chromosome 2"/>
</dbReference>
<evidence type="ECO:0000256" key="16">
    <source>
        <dbReference type="PIRSR" id="PIRSR017205-1"/>
    </source>
</evidence>
<dbReference type="STRING" id="1064592.G0VAX5"/>
<evidence type="ECO:0000256" key="10">
    <source>
        <dbReference type="ARBA" id="ARBA00022982"/>
    </source>
</evidence>
<evidence type="ECO:0000256" key="19">
    <source>
        <dbReference type="SAM" id="SignalP"/>
    </source>
</evidence>
<dbReference type="GO" id="GO:0034975">
    <property type="term" value="P:protein folding in endoplasmic reticulum"/>
    <property type="evidence" value="ECO:0007669"/>
    <property type="project" value="InterPro"/>
</dbReference>
<feature type="binding site" evidence="17">
    <location>
        <position position="234"/>
    </location>
    <ligand>
        <name>FAD</name>
        <dbReference type="ChEBI" id="CHEBI:57692"/>
    </ligand>
</feature>
<dbReference type="SUPFAM" id="SSF110019">
    <property type="entry name" value="ERO1-like"/>
    <property type="match status" value="1"/>
</dbReference>
<evidence type="ECO:0000256" key="15">
    <source>
        <dbReference type="ARBA" id="ARBA00023284"/>
    </source>
</evidence>
<feature type="disulfide bond" evidence="18">
    <location>
        <begin position="150"/>
        <end position="298"/>
    </location>
</feature>
<dbReference type="PANTHER" id="PTHR12613">
    <property type="entry name" value="ERO1-RELATED"/>
    <property type="match status" value="1"/>
</dbReference>
<dbReference type="GO" id="GO:0016972">
    <property type="term" value="F:thiol oxidase activity"/>
    <property type="evidence" value="ECO:0007669"/>
    <property type="project" value="InterPro"/>
</dbReference>
<feature type="disulfide bond" description="Redox-active" evidence="18">
    <location>
        <begin position="100"/>
        <end position="105"/>
    </location>
</feature>
<keyword evidence="14" id="KW-0325">Glycoprotein</keyword>
<dbReference type="GO" id="GO:0005789">
    <property type="term" value="C:endoplasmic reticulum membrane"/>
    <property type="evidence" value="ECO:0007669"/>
    <property type="project" value="UniProtKB-SubCell"/>
</dbReference>
<dbReference type="GO" id="GO:0071949">
    <property type="term" value="F:FAD binding"/>
    <property type="evidence" value="ECO:0007669"/>
    <property type="project" value="InterPro"/>
</dbReference>
<feature type="chain" id="PRO_5003410373" description="Endoplasmic oxidoreductin" evidence="19">
    <location>
        <begin position="23"/>
        <end position="564"/>
    </location>
</feature>
<feature type="disulfide bond" description="Redox-active" evidence="18">
    <location>
        <begin position="355"/>
        <end position="358"/>
    </location>
</feature>
<dbReference type="GeneID" id="96901662"/>